<dbReference type="InterPro" id="IPR009597">
    <property type="entry name" value="DUF1206"/>
</dbReference>
<keyword evidence="1" id="KW-1133">Transmembrane helix</keyword>
<dbReference type="AlphaFoldDB" id="A0A5R9F8I5"/>
<feature type="transmembrane region" description="Helical" evidence="1">
    <location>
        <begin position="37"/>
        <end position="56"/>
    </location>
</feature>
<feature type="domain" description="DUF1206" evidence="2">
    <location>
        <begin position="114"/>
        <end position="182"/>
    </location>
</feature>
<dbReference type="RefSeq" id="WP_138125500.1">
    <property type="nucleotide sequence ID" value="NZ_SWLG01000005.1"/>
</dbReference>
<gene>
    <name evidence="3" type="ORF">FCL54_08975</name>
</gene>
<dbReference type="EMBL" id="SWLG01000005">
    <property type="protein sequence ID" value="TLS37938.1"/>
    <property type="molecule type" value="Genomic_DNA"/>
</dbReference>
<feature type="transmembrane region" description="Helical" evidence="1">
    <location>
        <begin position="114"/>
        <end position="137"/>
    </location>
</feature>
<feature type="transmembrane region" description="Helical" evidence="1">
    <location>
        <begin position="251"/>
        <end position="272"/>
    </location>
</feature>
<feature type="transmembrane region" description="Helical" evidence="1">
    <location>
        <begin position="210"/>
        <end position="231"/>
    </location>
</feature>
<keyword evidence="1" id="KW-0812">Transmembrane</keyword>
<feature type="domain" description="DUF1206" evidence="2">
    <location>
        <begin position="208"/>
        <end position="277"/>
    </location>
</feature>
<evidence type="ECO:0000256" key="1">
    <source>
        <dbReference type="SAM" id="Phobius"/>
    </source>
</evidence>
<feature type="domain" description="DUF1206" evidence="2">
    <location>
        <begin position="31"/>
        <end position="97"/>
    </location>
</feature>
<keyword evidence="4" id="KW-1185">Reference proteome</keyword>
<name>A0A5R9F8I5_9BACL</name>
<dbReference type="Proteomes" id="UP000308230">
    <property type="component" value="Unassembled WGS sequence"/>
</dbReference>
<dbReference type="OrthoDB" id="5702018at2"/>
<evidence type="ECO:0000259" key="2">
    <source>
        <dbReference type="Pfam" id="PF06724"/>
    </source>
</evidence>
<accession>A0A5R9F8I5</accession>
<comment type="caution">
    <text evidence="3">The sequence shown here is derived from an EMBL/GenBank/DDBJ whole genome shotgun (WGS) entry which is preliminary data.</text>
</comment>
<feature type="transmembrane region" description="Helical" evidence="1">
    <location>
        <begin position="157"/>
        <end position="178"/>
    </location>
</feature>
<proteinExistence type="predicted"/>
<keyword evidence="1" id="KW-0472">Membrane</keyword>
<dbReference type="Pfam" id="PF06724">
    <property type="entry name" value="DUF1206"/>
    <property type="match status" value="3"/>
</dbReference>
<evidence type="ECO:0000313" key="3">
    <source>
        <dbReference type="EMBL" id="TLS37938.1"/>
    </source>
</evidence>
<protein>
    <submittedName>
        <fullName evidence="3">DUF1206 domain-containing protein</fullName>
    </submittedName>
</protein>
<sequence>MDKAIAKQEAKDKAKEAHDKAKPWVKKFARFGYAAKGVVYILIGILSLMAALGVGGKTTGSKGAFASVASKPFGEVLLWIVGIGLVGYVIWRIYQVIADPGHKEVNMKSIVIRIGYAISAGIYGFLAYKAIMIAIHAASGSSGSKKTVTAKMMAQPFGQWVIGLVGAGILIFGLYEFYKAFKEKFKEKLKKGEMSQAEVKWATIAGKVGLSARGVTFVIIGFFLIQTAYTADPNKTKGLDGALSKIAEQPFGQWMLGIVAAGLLFYGIFMVFKAKYRRINFSS</sequence>
<reference evidence="3 4" key="1">
    <citation type="submission" date="2019-04" db="EMBL/GenBank/DDBJ databases">
        <title>Bacillus caeni sp. nov., a bacterium isolated from mangrove sediment.</title>
        <authorList>
            <person name="Huang H."/>
            <person name="Mo K."/>
            <person name="Hu Y."/>
        </authorList>
    </citation>
    <scope>NUCLEOTIDE SEQUENCE [LARGE SCALE GENOMIC DNA]</scope>
    <source>
        <strain evidence="3 4">HB172195</strain>
    </source>
</reference>
<feature type="transmembrane region" description="Helical" evidence="1">
    <location>
        <begin position="76"/>
        <end position="94"/>
    </location>
</feature>
<evidence type="ECO:0000313" key="4">
    <source>
        <dbReference type="Proteomes" id="UP000308230"/>
    </source>
</evidence>
<organism evidence="3 4">
    <name type="scientific">Exobacillus caeni</name>
    <dbReference type="NCBI Taxonomy" id="2574798"/>
    <lineage>
        <taxon>Bacteria</taxon>
        <taxon>Bacillati</taxon>
        <taxon>Bacillota</taxon>
        <taxon>Bacilli</taxon>
        <taxon>Bacillales</taxon>
        <taxon>Guptibacillaceae</taxon>
        <taxon>Exobacillus</taxon>
    </lineage>
</organism>